<organism evidence="2 3">
    <name type="scientific">Tanacetum coccineum</name>
    <dbReference type="NCBI Taxonomy" id="301880"/>
    <lineage>
        <taxon>Eukaryota</taxon>
        <taxon>Viridiplantae</taxon>
        <taxon>Streptophyta</taxon>
        <taxon>Embryophyta</taxon>
        <taxon>Tracheophyta</taxon>
        <taxon>Spermatophyta</taxon>
        <taxon>Magnoliopsida</taxon>
        <taxon>eudicotyledons</taxon>
        <taxon>Gunneridae</taxon>
        <taxon>Pentapetalae</taxon>
        <taxon>asterids</taxon>
        <taxon>campanulids</taxon>
        <taxon>Asterales</taxon>
        <taxon>Asteraceae</taxon>
        <taxon>Asteroideae</taxon>
        <taxon>Anthemideae</taxon>
        <taxon>Anthemidinae</taxon>
        <taxon>Tanacetum</taxon>
    </lineage>
</organism>
<feature type="compositionally biased region" description="Polar residues" evidence="1">
    <location>
        <begin position="136"/>
        <end position="147"/>
    </location>
</feature>
<protein>
    <recommendedName>
        <fullName evidence="4">Reverse transcriptase Ty1/copia-type domain-containing protein</fullName>
    </recommendedName>
</protein>
<reference evidence="2" key="1">
    <citation type="journal article" date="2022" name="Int. J. Mol. Sci.">
        <title>Draft Genome of Tanacetum Coccineum: Genomic Comparison of Closely Related Tanacetum-Family Plants.</title>
        <authorList>
            <person name="Yamashiro T."/>
            <person name="Shiraishi A."/>
            <person name="Nakayama K."/>
            <person name="Satake H."/>
        </authorList>
    </citation>
    <scope>NUCLEOTIDE SEQUENCE</scope>
</reference>
<evidence type="ECO:0000313" key="3">
    <source>
        <dbReference type="Proteomes" id="UP001151760"/>
    </source>
</evidence>
<dbReference type="Proteomes" id="UP001151760">
    <property type="component" value="Unassembled WGS sequence"/>
</dbReference>
<dbReference type="EMBL" id="BQNB010008640">
    <property type="protein sequence ID" value="GJS52212.1"/>
    <property type="molecule type" value="Genomic_DNA"/>
</dbReference>
<proteinExistence type="predicted"/>
<evidence type="ECO:0008006" key="4">
    <source>
        <dbReference type="Google" id="ProtNLM"/>
    </source>
</evidence>
<reference evidence="2" key="2">
    <citation type="submission" date="2022-01" db="EMBL/GenBank/DDBJ databases">
        <authorList>
            <person name="Yamashiro T."/>
            <person name="Shiraishi A."/>
            <person name="Satake H."/>
            <person name="Nakayama K."/>
        </authorList>
    </citation>
    <scope>NUCLEOTIDE SEQUENCE</scope>
</reference>
<comment type="caution">
    <text evidence="2">The sequence shown here is derived from an EMBL/GenBank/DDBJ whole genome shotgun (WGS) entry which is preliminary data.</text>
</comment>
<gene>
    <name evidence="2" type="ORF">Tco_0625574</name>
</gene>
<sequence>MSSRIYAIAVSFMGILNVNKSCVDECNKCLELETRLLKKKDLIEKDVYDKLLKTLKNKLRKLKGKNAIDTAVSKPSATIAPGMFKLDIEPISHRLKNNRDAHELYLGHPSLTKPEKIVDVTPMNKDKKVRFAEPVTSLSNIPNQTDSFRTKDSNKPLLTSTGVNTTTSASGSKPSGNTKKNRISRPPSSNQKNKVEENLRKVKSSFNKMNYVSEPISNVPLNPVSTRHQRKDESRYSVISIASFLAFIEPRSYKEALTKSCWIKAMHEELNEFERLEVRELEEGIEFEQSFALVARLEAIRIFIAFRKKYDNMNMIVSQIDVKIYAAASLPRRQIPTMKPLSPIRP</sequence>
<keyword evidence="3" id="KW-1185">Reference proteome</keyword>
<evidence type="ECO:0000256" key="1">
    <source>
        <dbReference type="SAM" id="MobiDB-lite"/>
    </source>
</evidence>
<feature type="compositionally biased region" description="Polar residues" evidence="1">
    <location>
        <begin position="156"/>
        <end position="178"/>
    </location>
</feature>
<feature type="region of interest" description="Disordered" evidence="1">
    <location>
        <begin position="134"/>
        <end position="199"/>
    </location>
</feature>
<accession>A0ABQ4WH92</accession>
<name>A0ABQ4WH92_9ASTR</name>
<evidence type="ECO:0000313" key="2">
    <source>
        <dbReference type="EMBL" id="GJS52212.1"/>
    </source>
</evidence>